<evidence type="ECO:0000256" key="5">
    <source>
        <dbReference type="ARBA" id="ARBA00022989"/>
    </source>
</evidence>
<keyword evidence="10" id="KW-1185">Reference proteome</keyword>
<evidence type="ECO:0000256" key="3">
    <source>
        <dbReference type="ARBA" id="ARBA00022475"/>
    </source>
</evidence>
<feature type="transmembrane region" description="Helical" evidence="7">
    <location>
        <begin position="297"/>
        <end position="321"/>
    </location>
</feature>
<evidence type="ECO:0000256" key="1">
    <source>
        <dbReference type="ARBA" id="ARBA00004651"/>
    </source>
</evidence>
<comment type="caution">
    <text evidence="9">The sequence shown here is derived from an EMBL/GenBank/DDBJ whole genome shotgun (WGS) entry which is preliminary data.</text>
</comment>
<feature type="transmembrane region" description="Helical" evidence="7">
    <location>
        <begin position="47"/>
        <end position="67"/>
    </location>
</feature>
<evidence type="ECO:0000256" key="4">
    <source>
        <dbReference type="ARBA" id="ARBA00022692"/>
    </source>
</evidence>
<evidence type="ECO:0000313" key="9">
    <source>
        <dbReference type="EMBL" id="MBM7570588.1"/>
    </source>
</evidence>
<sequence>MGQESNQVDTSLELNTERPLEVKKNNNLKLEIKSQRRLKLQRSLKPFYFMAPALFIYLMVVAGPAFYTMYLSFFETNGINAAGKVFIGLGNYIELFTNDSVFITSLKNNIIWTVCSLAFNLTFALMLALMLNRSFKGRTIFRAVFYFPFILSNIVVAMIWVWLYHPNIGLFNEILSVFAIEPVGWLSNPDLALFSVFAASSWQHVGSSMIIFLAGLQTIPNEPYESAKVDGANRIQALWYITLPLLRETYIIVFATTLFYSMRVFDIIYAMTGGGPSQSTQVLGSWMYYQTFNHNNVGIGSAISVILLIVVMAVAIPYILWQQKKSHV</sequence>
<name>A0ABS2MXS2_9BACI</name>
<evidence type="ECO:0000256" key="6">
    <source>
        <dbReference type="ARBA" id="ARBA00023136"/>
    </source>
</evidence>
<protein>
    <submittedName>
        <fullName evidence="9">Raffinose/stachyose/melibiose transport system permease protein</fullName>
    </submittedName>
</protein>
<keyword evidence="2 7" id="KW-0813">Transport</keyword>
<dbReference type="CDD" id="cd06261">
    <property type="entry name" value="TM_PBP2"/>
    <property type="match status" value="1"/>
</dbReference>
<evidence type="ECO:0000313" key="10">
    <source>
        <dbReference type="Proteomes" id="UP001296943"/>
    </source>
</evidence>
<reference evidence="9 10" key="1">
    <citation type="submission" date="2021-01" db="EMBL/GenBank/DDBJ databases">
        <title>Genomic Encyclopedia of Type Strains, Phase IV (KMG-IV): sequencing the most valuable type-strain genomes for metagenomic binning, comparative biology and taxonomic classification.</title>
        <authorList>
            <person name="Goeker M."/>
        </authorList>
    </citation>
    <scope>NUCLEOTIDE SEQUENCE [LARGE SCALE GENOMIC DNA]</scope>
    <source>
        <strain evidence="9 10">DSM 23711</strain>
    </source>
</reference>
<evidence type="ECO:0000256" key="7">
    <source>
        <dbReference type="RuleBase" id="RU363032"/>
    </source>
</evidence>
<feature type="transmembrane region" description="Helical" evidence="7">
    <location>
        <begin position="110"/>
        <end position="131"/>
    </location>
</feature>
<feature type="domain" description="ABC transmembrane type-1" evidence="8">
    <location>
        <begin position="106"/>
        <end position="320"/>
    </location>
</feature>
<dbReference type="InterPro" id="IPR051393">
    <property type="entry name" value="ABC_transporter_permease"/>
</dbReference>
<proteinExistence type="inferred from homology"/>
<dbReference type="SUPFAM" id="SSF161098">
    <property type="entry name" value="MetI-like"/>
    <property type="match status" value="1"/>
</dbReference>
<keyword evidence="5 7" id="KW-1133">Transmembrane helix</keyword>
<dbReference type="RefSeq" id="WP_204498013.1">
    <property type="nucleotide sequence ID" value="NZ_JAFBDR010000004.1"/>
</dbReference>
<accession>A0ABS2MXS2</accession>
<dbReference type="PROSITE" id="PS50928">
    <property type="entry name" value="ABC_TM1"/>
    <property type="match status" value="1"/>
</dbReference>
<keyword evidence="4 7" id="KW-0812">Transmembrane</keyword>
<dbReference type="Gene3D" id="1.10.3720.10">
    <property type="entry name" value="MetI-like"/>
    <property type="match status" value="1"/>
</dbReference>
<feature type="transmembrane region" description="Helical" evidence="7">
    <location>
        <begin position="191"/>
        <end position="216"/>
    </location>
</feature>
<dbReference type="Pfam" id="PF00528">
    <property type="entry name" value="BPD_transp_1"/>
    <property type="match status" value="1"/>
</dbReference>
<keyword evidence="6 7" id="KW-0472">Membrane</keyword>
<feature type="transmembrane region" description="Helical" evidence="7">
    <location>
        <begin position="143"/>
        <end position="163"/>
    </location>
</feature>
<comment type="similarity">
    <text evidence="7">Belongs to the binding-protein-dependent transport system permease family.</text>
</comment>
<dbReference type="EMBL" id="JAFBDR010000004">
    <property type="protein sequence ID" value="MBM7570588.1"/>
    <property type="molecule type" value="Genomic_DNA"/>
</dbReference>
<dbReference type="PANTHER" id="PTHR30193:SF37">
    <property type="entry name" value="INNER MEMBRANE ABC TRANSPORTER PERMEASE PROTEIN YCJO"/>
    <property type="match status" value="1"/>
</dbReference>
<organism evidence="9 10">
    <name type="scientific">Aquibacillus albus</name>
    <dbReference type="NCBI Taxonomy" id="1168171"/>
    <lineage>
        <taxon>Bacteria</taxon>
        <taxon>Bacillati</taxon>
        <taxon>Bacillota</taxon>
        <taxon>Bacilli</taxon>
        <taxon>Bacillales</taxon>
        <taxon>Bacillaceae</taxon>
        <taxon>Aquibacillus</taxon>
    </lineage>
</organism>
<dbReference type="PANTHER" id="PTHR30193">
    <property type="entry name" value="ABC TRANSPORTER PERMEASE PROTEIN"/>
    <property type="match status" value="1"/>
</dbReference>
<dbReference type="Proteomes" id="UP001296943">
    <property type="component" value="Unassembled WGS sequence"/>
</dbReference>
<gene>
    <name evidence="9" type="ORF">JOC48_001066</name>
</gene>
<evidence type="ECO:0000256" key="2">
    <source>
        <dbReference type="ARBA" id="ARBA00022448"/>
    </source>
</evidence>
<keyword evidence="3" id="KW-1003">Cell membrane</keyword>
<comment type="subcellular location">
    <subcellularLocation>
        <location evidence="1 7">Cell membrane</location>
        <topology evidence="1 7">Multi-pass membrane protein</topology>
    </subcellularLocation>
</comment>
<dbReference type="InterPro" id="IPR000515">
    <property type="entry name" value="MetI-like"/>
</dbReference>
<evidence type="ECO:0000259" key="8">
    <source>
        <dbReference type="PROSITE" id="PS50928"/>
    </source>
</evidence>
<dbReference type="InterPro" id="IPR035906">
    <property type="entry name" value="MetI-like_sf"/>
</dbReference>
<feature type="transmembrane region" description="Helical" evidence="7">
    <location>
        <begin position="237"/>
        <end position="260"/>
    </location>
</feature>